<dbReference type="EMBL" id="JBHUDM010000004">
    <property type="protein sequence ID" value="MFD1643190.1"/>
    <property type="molecule type" value="Genomic_DNA"/>
</dbReference>
<evidence type="ECO:0000313" key="3">
    <source>
        <dbReference type="Proteomes" id="UP001597052"/>
    </source>
</evidence>
<dbReference type="InterPro" id="IPR036453">
    <property type="entry name" value="GluRdtase_dimer_dom_sf"/>
</dbReference>
<proteinExistence type="predicted"/>
<organism evidence="2 3">
    <name type="scientific">Halohasta litorea</name>
    <dbReference type="NCBI Taxonomy" id="869891"/>
    <lineage>
        <taxon>Archaea</taxon>
        <taxon>Methanobacteriati</taxon>
        <taxon>Methanobacteriota</taxon>
        <taxon>Stenosarchaea group</taxon>
        <taxon>Halobacteria</taxon>
        <taxon>Halobacteriales</taxon>
        <taxon>Haloferacaceae</taxon>
        <taxon>Halohasta</taxon>
    </lineage>
</organism>
<dbReference type="RefSeq" id="WP_256396288.1">
    <property type="nucleotide sequence ID" value="NZ_JANHDJ010000004.1"/>
</dbReference>
<dbReference type="InterPro" id="IPR015896">
    <property type="entry name" value="4pyrrol_synth_GluRdtase_dimer"/>
</dbReference>
<sequence length="97" mass="10673">MDHQQTAVGEGDGAVDPEAVKQSIRAHGERIKQQELQQAMNRLEAHGTLTAEQRRIVDEMATAILDEILSSPESVLEADDHDPETVRTAVDLFDPKA</sequence>
<comment type="caution">
    <text evidence="2">The sequence shown here is derived from an EMBL/GenBank/DDBJ whole genome shotgun (WGS) entry which is preliminary data.</text>
</comment>
<protein>
    <submittedName>
        <fullName evidence="2">Glutamyl-tRNA reductase</fullName>
    </submittedName>
</protein>
<dbReference type="Proteomes" id="UP001597052">
    <property type="component" value="Unassembled WGS sequence"/>
</dbReference>
<evidence type="ECO:0000259" key="1">
    <source>
        <dbReference type="Pfam" id="PF00745"/>
    </source>
</evidence>
<feature type="domain" description="Tetrapyrrole biosynthesis glutamyl-tRNA reductase dimerisation" evidence="1">
    <location>
        <begin position="22"/>
        <end position="94"/>
    </location>
</feature>
<keyword evidence="3" id="KW-1185">Reference proteome</keyword>
<name>A0ABD6DCY1_9EURY</name>
<evidence type="ECO:0000313" key="2">
    <source>
        <dbReference type="EMBL" id="MFD1643190.1"/>
    </source>
</evidence>
<gene>
    <name evidence="2" type="ORF">ACFSBW_15045</name>
</gene>
<dbReference type="SUPFAM" id="SSF69075">
    <property type="entry name" value="Glutamyl tRNA-reductase dimerization domain"/>
    <property type="match status" value="1"/>
</dbReference>
<accession>A0ABD6DCY1</accession>
<dbReference type="Pfam" id="PF00745">
    <property type="entry name" value="GlutR_dimer"/>
    <property type="match status" value="1"/>
</dbReference>
<reference evidence="2 3" key="1">
    <citation type="journal article" date="2019" name="Int. J. Syst. Evol. Microbiol.">
        <title>The Global Catalogue of Microorganisms (GCM) 10K type strain sequencing project: providing services to taxonomists for standard genome sequencing and annotation.</title>
        <authorList>
            <consortium name="The Broad Institute Genomics Platform"/>
            <consortium name="The Broad Institute Genome Sequencing Center for Infectious Disease"/>
            <person name="Wu L."/>
            <person name="Ma J."/>
        </authorList>
    </citation>
    <scope>NUCLEOTIDE SEQUENCE [LARGE SCALE GENOMIC DNA]</scope>
    <source>
        <strain evidence="2 3">CGMCC 1.10593</strain>
    </source>
</reference>
<dbReference type="AlphaFoldDB" id="A0ABD6DCY1"/>